<feature type="domain" description="Ras-GEF" evidence="4">
    <location>
        <begin position="134"/>
        <end position="361"/>
    </location>
</feature>
<dbReference type="PANTHER" id="PTHR23113">
    <property type="entry name" value="GUANINE NUCLEOTIDE EXCHANGE FACTOR"/>
    <property type="match status" value="1"/>
</dbReference>
<evidence type="ECO:0000256" key="2">
    <source>
        <dbReference type="PROSITE-ProRule" id="PRU00168"/>
    </source>
</evidence>
<name>A0A6B2KX29_9EUKA</name>
<dbReference type="InterPro" id="IPR036964">
    <property type="entry name" value="RASGEF_cat_dom_sf"/>
</dbReference>
<keyword evidence="1 2" id="KW-0344">Guanine-nucleotide releasing factor</keyword>
<evidence type="ECO:0000259" key="5">
    <source>
        <dbReference type="PROSITE" id="PS50212"/>
    </source>
</evidence>
<proteinExistence type="predicted"/>
<dbReference type="GO" id="GO:0007265">
    <property type="term" value="P:Ras protein signal transduction"/>
    <property type="evidence" value="ECO:0007669"/>
    <property type="project" value="TreeGrafter"/>
</dbReference>
<dbReference type="Gene3D" id="1.20.870.10">
    <property type="entry name" value="Son of sevenless (SoS) protein Chain: S domain 1"/>
    <property type="match status" value="2"/>
</dbReference>
<dbReference type="PANTHER" id="PTHR23113:SF368">
    <property type="entry name" value="CELL DIVISION CONTROL PROTEIN 25"/>
    <property type="match status" value="1"/>
</dbReference>
<feature type="region of interest" description="Disordered" evidence="3">
    <location>
        <begin position="780"/>
        <end position="822"/>
    </location>
</feature>
<dbReference type="PROSITE" id="PS50009">
    <property type="entry name" value="RASGEF_CAT"/>
    <property type="match status" value="1"/>
</dbReference>
<evidence type="ECO:0000313" key="6">
    <source>
        <dbReference type="EMBL" id="NDV29207.1"/>
    </source>
</evidence>
<dbReference type="InterPro" id="IPR008937">
    <property type="entry name" value="Ras-like_GEF"/>
</dbReference>
<dbReference type="PROSITE" id="PS00720">
    <property type="entry name" value="RASGEF"/>
    <property type="match status" value="1"/>
</dbReference>
<reference evidence="6" key="1">
    <citation type="journal article" date="2020" name="J. Eukaryot. Microbiol.">
        <title>De novo Sequencing, Assembly and Annotation of the Transcriptome for the Free-Living Testate Amoeba Arcella intermedia.</title>
        <authorList>
            <person name="Ribeiro G.M."/>
            <person name="Porfirio-Sousa A.L."/>
            <person name="Maurer-Alcala X.X."/>
            <person name="Katz L.A."/>
            <person name="Lahr D.J.G."/>
        </authorList>
    </citation>
    <scope>NUCLEOTIDE SEQUENCE</scope>
</reference>
<dbReference type="InterPro" id="IPR023578">
    <property type="entry name" value="Ras_GEF_dom_sf"/>
</dbReference>
<organism evidence="6">
    <name type="scientific">Arcella intermedia</name>
    <dbReference type="NCBI Taxonomy" id="1963864"/>
    <lineage>
        <taxon>Eukaryota</taxon>
        <taxon>Amoebozoa</taxon>
        <taxon>Tubulinea</taxon>
        <taxon>Elardia</taxon>
        <taxon>Arcellinida</taxon>
        <taxon>Sphaerothecina</taxon>
        <taxon>Arcellidae</taxon>
        <taxon>Arcella</taxon>
    </lineage>
</organism>
<evidence type="ECO:0000256" key="1">
    <source>
        <dbReference type="ARBA" id="ARBA00022658"/>
    </source>
</evidence>
<protein>
    <recommendedName>
        <fullName evidence="7">Ras-GEF domain-containing protein</fullName>
    </recommendedName>
</protein>
<dbReference type="SMART" id="SM00229">
    <property type="entry name" value="RasGEFN"/>
    <property type="match status" value="2"/>
</dbReference>
<dbReference type="EMBL" id="GIBP01000238">
    <property type="protein sequence ID" value="NDV29207.1"/>
    <property type="molecule type" value="Transcribed_RNA"/>
</dbReference>
<feature type="domain" description="N-terminal Ras-GEF" evidence="5">
    <location>
        <begin position="1"/>
        <end position="102"/>
    </location>
</feature>
<dbReference type="InterPro" id="IPR001895">
    <property type="entry name" value="RASGEF_cat_dom"/>
</dbReference>
<evidence type="ECO:0008006" key="7">
    <source>
        <dbReference type="Google" id="ProtNLM"/>
    </source>
</evidence>
<dbReference type="SMART" id="SM00147">
    <property type="entry name" value="RasGEF"/>
    <property type="match status" value="1"/>
</dbReference>
<sequence>MTDGLDTADLHDFLLTYRSFTTAFGLMDGLIERYNTVDKDRKGVKLRVFNVLQSWAKNYWYDFSKDCPELADKARAFLQSVNDDTHLANAAKSAKEKIDKMVQGAAQKIIQNETAHPDPLLPKNISDFTVFDVPPKELSRQITLIEWKLWKGIQPWECLGLAWTKKDKLNLAPNVLALINRFNYVSGWVATSICMTEDPRARERVIKFWIKVALELRKINNFNGEMEIVSGLNRTPIYRLSDTKRLLQHYKNFHEELDSSRSFAKLRQAIREANPPCIPYMGMYLTDLNFIEEGNKDYIPKTQLINFFKIRLISGKIKEIRTYQNQGYDFKEIPEIQQRMENQLIHDEKDLQELSLYHEPKEGAIRGPRPALLTGEKEKEKKKENPKVELDYSKNDWMAFRTPDSPSNLILNSYNSLSAATVPKIVERLTHLSSPDSGSIMPILAVLHRITTPKDFLNLLVMRFSVPPSLDKSEEAMMKFKQEVQTPISLRVYNVIKFWVTYFWHHFEEDQETKNAMMGFLKGPMTERPITSPSASKLLSMIDNFEKKKKVDVPEELVEVPKEATMLDFKPEDWAVELYVRFREHFEKISVSEFEGTPTPTLDKYGNFTLDFKKLINYELTLAVSNNTLSALLSHLVLIAKGCLELHNWEAFVALVSVLDQNNDPTFKIALMKIPEKDLWREYREHLSSKNEQKLLSIVNSLPTGSVPLLYLYKKAALAELQKVTNEPPADSSGLINLENKMAVGNIIVRIVKLQKDIEEKKMRSSVPAIHSFMASRQPKLDGVSLSESSEDPFRKSPPESIDTSSDGEDNTSPHSALPVLSQKQMNKAFRDLIATDMQFREEISNLIKEVVLEESNKLKAEFKILMSQNASNRDAVPQPKDEPNFSSPIGIGHVKDLKIKDILAKHFPGSQIVTWDYTGDIEGNPTNIETCKVDFIKKESNYYVLDIKDEVSLEDLSRVLRIGKHFHTLYPDISLGCVVICSRSSKPVVEVAESCKIRLLSLTKKE</sequence>
<feature type="compositionally biased region" description="Basic and acidic residues" evidence="3">
    <location>
        <begin position="375"/>
        <end position="386"/>
    </location>
</feature>
<feature type="region of interest" description="Disordered" evidence="3">
    <location>
        <begin position="364"/>
        <end position="386"/>
    </location>
</feature>
<dbReference type="CDD" id="cd06224">
    <property type="entry name" value="REM"/>
    <property type="match status" value="2"/>
</dbReference>
<dbReference type="InterPro" id="IPR000651">
    <property type="entry name" value="Ras-like_Gua-exchang_fac_N"/>
</dbReference>
<evidence type="ECO:0000259" key="4">
    <source>
        <dbReference type="PROSITE" id="PS50009"/>
    </source>
</evidence>
<feature type="domain" description="N-terminal Ras-GEF" evidence="5">
    <location>
        <begin position="413"/>
        <end position="546"/>
    </location>
</feature>
<evidence type="ECO:0000256" key="3">
    <source>
        <dbReference type="SAM" id="MobiDB-lite"/>
    </source>
</evidence>
<dbReference type="GO" id="GO:0005085">
    <property type="term" value="F:guanyl-nucleotide exchange factor activity"/>
    <property type="evidence" value="ECO:0007669"/>
    <property type="project" value="UniProtKB-KW"/>
</dbReference>
<dbReference type="Pfam" id="PF00618">
    <property type="entry name" value="RasGEF_N"/>
    <property type="match status" value="2"/>
</dbReference>
<dbReference type="AlphaFoldDB" id="A0A6B2KX29"/>
<dbReference type="InterPro" id="IPR019804">
    <property type="entry name" value="Ras_G-nucl-exch_fac_CS"/>
</dbReference>
<accession>A0A6B2KX29</accession>
<dbReference type="GO" id="GO:0005886">
    <property type="term" value="C:plasma membrane"/>
    <property type="evidence" value="ECO:0007669"/>
    <property type="project" value="TreeGrafter"/>
</dbReference>
<dbReference type="CDD" id="cd00155">
    <property type="entry name" value="RasGEF"/>
    <property type="match status" value="1"/>
</dbReference>
<dbReference type="SUPFAM" id="SSF48366">
    <property type="entry name" value="Ras GEF"/>
    <property type="match status" value="2"/>
</dbReference>
<dbReference type="PROSITE" id="PS50212">
    <property type="entry name" value="RASGEF_NTER"/>
    <property type="match status" value="2"/>
</dbReference>
<dbReference type="Gene3D" id="1.10.840.10">
    <property type="entry name" value="Ras guanine-nucleotide exchange factors catalytic domain"/>
    <property type="match status" value="2"/>
</dbReference>
<dbReference type="Pfam" id="PF00617">
    <property type="entry name" value="RasGEF"/>
    <property type="match status" value="2"/>
</dbReference>